<dbReference type="EMBL" id="JADBEM010000001">
    <property type="protein sequence ID" value="MBE1603165.1"/>
    <property type="molecule type" value="Genomic_DNA"/>
</dbReference>
<dbReference type="InterPro" id="IPR029056">
    <property type="entry name" value="Ribokinase-like"/>
</dbReference>
<dbReference type="Gene3D" id="3.40.1190.20">
    <property type="match status" value="1"/>
</dbReference>
<sequence length="304" mass="30969">MSTLDVICVGAATLDTIAAVATIPADDERVVADAFVTAGGGPAATAAVALARLGARVGFCGVVGNDQAGRAIRDGLADEGVNVDWLDVDDTVQTARSVVLASASSGGRTIVTTRAPEPHPRAVPLEAARWVHVDQSGLDPVRSALAATPDRPRLSIDAGNPMTARDWTGVDLYVPSVPSLRHRYPAAPTIEAALAAATDEGAAQVVATDGARGSWVRADGVNHHVASFTVEVVSTLGAGDVFHGALLAGLVTGRSLLDAVRDANAAAAMSCRALDGRSAIPRRDALDAFVAKRAESVTMSGSAQ</sequence>
<dbReference type="GO" id="GO:0016301">
    <property type="term" value="F:kinase activity"/>
    <property type="evidence" value="ECO:0007669"/>
    <property type="project" value="UniProtKB-KW"/>
</dbReference>
<dbReference type="RefSeq" id="WP_192748052.1">
    <property type="nucleotide sequence ID" value="NZ_BAABJL010000160.1"/>
</dbReference>
<keyword evidence="7" id="KW-1185">Reference proteome</keyword>
<dbReference type="InterPro" id="IPR002139">
    <property type="entry name" value="Ribo/fructo_kinase"/>
</dbReference>
<feature type="domain" description="Carbohydrate kinase PfkB" evidence="5">
    <location>
        <begin position="188"/>
        <end position="280"/>
    </location>
</feature>
<evidence type="ECO:0000256" key="4">
    <source>
        <dbReference type="RuleBase" id="RU003704"/>
    </source>
</evidence>
<evidence type="ECO:0000259" key="5">
    <source>
        <dbReference type="Pfam" id="PF00294"/>
    </source>
</evidence>
<gene>
    <name evidence="6" type="ORF">HEB94_000013</name>
</gene>
<comment type="caution">
    <text evidence="6">The sequence shown here is derived from an EMBL/GenBank/DDBJ whole genome shotgun (WGS) entry which is preliminary data.</text>
</comment>
<evidence type="ECO:0000256" key="1">
    <source>
        <dbReference type="ARBA" id="ARBA00010688"/>
    </source>
</evidence>
<dbReference type="Pfam" id="PF00294">
    <property type="entry name" value="PfkB"/>
    <property type="match status" value="2"/>
</dbReference>
<evidence type="ECO:0000256" key="2">
    <source>
        <dbReference type="ARBA" id="ARBA00022679"/>
    </source>
</evidence>
<evidence type="ECO:0000313" key="6">
    <source>
        <dbReference type="EMBL" id="MBE1603165.1"/>
    </source>
</evidence>
<evidence type="ECO:0000256" key="3">
    <source>
        <dbReference type="ARBA" id="ARBA00022777"/>
    </source>
</evidence>
<dbReference type="InterPro" id="IPR002173">
    <property type="entry name" value="Carboh/pur_kinase_PfkB_CS"/>
</dbReference>
<feature type="domain" description="Carbohydrate kinase PfkB" evidence="5">
    <location>
        <begin position="5"/>
        <end position="138"/>
    </location>
</feature>
<keyword evidence="3 4" id="KW-0418">Kinase</keyword>
<accession>A0A927R8P8</accession>
<evidence type="ECO:0000313" key="7">
    <source>
        <dbReference type="Proteomes" id="UP000638648"/>
    </source>
</evidence>
<comment type="similarity">
    <text evidence="1 4">Belongs to the carbohydrate kinase PfkB family.</text>
</comment>
<name>A0A927R8P8_9ACTN</name>
<organism evidence="6 7">
    <name type="scientific">Actinopolymorpha pittospori</name>
    <dbReference type="NCBI Taxonomy" id="648752"/>
    <lineage>
        <taxon>Bacteria</taxon>
        <taxon>Bacillati</taxon>
        <taxon>Actinomycetota</taxon>
        <taxon>Actinomycetes</taxon>
        <taxon>Propionibacteriales</taxon>
        <taxon>Actinopolymorphaceae</taxon>
        <taxon>Actinopolymorpha</taxon>
    </lineage>
</organism>
<proteinExistence type="inferred from homology"/>
<dbReference type="SUPFAM" id="SSF53613">
    <property type="entry name" value="Ribokinase-like"/>
    <property type="match status" value="1"/>
</dbReference>
<dbReference type="GO" id="GO:0005829">
    <property type="term" value="C:cytosol"/>
    <property type="evidence" value="ECO:0007669"/>
    <property type="project" value="TreeGrafter"/>
</dbReference>
<dbReference type="Proteomes" id="UP000638648">
    <property type="component" value="Unassembled WGS sequence"/>
</dbReference>
<dbReference type="PANTHER" id="PTHR10584:SF157">
    <property type="entry name" value="SULFOFRUCTOSE KINASE"/>
    <property type="match status" value="1"/>
</dbReference>
<reference evidence="6" key="1">
    <citation type="submission" date="2020-10" db="EMBL/GenBank/DDBJ databases">
        <title>Sequencing the genomes of 1000 actinobacteria strains.</title>
        <authorList>
            <person name="Klenk H.-P."/>
        </authorList>
    </citation>
    <scope>NUCLEOTIDE SEQUENCE</scope>
    <source>
        <strain evidence="6">DSM 45354</strain>
    </source>
</reference>
<dbReference type="PROSITE" id="PS00584">
    <property type="entry name" value="PFKB_KINASES_2"/>
    <property type="match status" value="1"/>
</dbReference>
<dbReference type="PANTHER" id="PTHR10584">
    <property type="entry name" value="SUGAR KINASE"/>
    <property type="match status" value="1"/>
</dbReference>
<protein>
    <submittedName>
        <fullName evidence="6">Sugar/nucleoside kinase (Ribokinase family)</fullName>
    </submittedName>
</protein>
<dbReference type="PRINTS" id="PR00990">
    <property type="entry name" value="RIBOKINASE"/>
</dbReference>
<dbReference type="InterPro" id="IPR011611">
    <property type="entry name" value="PfkB_dom"/>
</dbReference>
<dbReference type="GO" id="GO:0006796">
    <property type="term" value="P:phosphate-containing compound metabolic process"/>
    <property type="evidence" value="ECO:0007669"/>
    <property type="project" value="UniProtKB-ARBA"/>
</dbReference>
<keyword evidence="2 4" id="KW-0808">Transferase</keyword>
<dbReference type="AlphaFoldDB" id="A0A927R8P8"/>